<keyword evidence="2 5" id="KW-0808">Transferase</keyword>
<evidence type="ECO:0000313" key="5">
    <source>
        <dbReference type="EMBL" id="QSQ09244.1"/>
    </source>
</evidence>
<dbReference type="PANTHER" id="PTHR37418">
    <property type="entry name" value="3-KETO-5-AMINOHEXANOATE CLEAVAGE ENZYME-RELATED"/>
    <property type="match status" value="1"/>
</dbReference>
<dbReference type="GO" id="GO:0043720">
    <property type="term" value="F:3-keto-5-aminohexanoate cleavage activity"/>
    <property type="evidence" value="ECO:0007669"/>
    <property type="project" value="InterPro"/>
</dbReference>
<name>A0A8A0RN38_9FIRM</name>
<dbReference type="InterPro" id="IPR008567">
    <property type="entry name" value="BKACE"/>
</dbReference>
<dbReference type="Proteomes" id="UP000662904">
    <property type="component" value="Chromosome"/>
</dbReference>
<proteinExistence type="predicted"/>
<evidence type="ECO:0000256" key="3">
    <source>
        <dbReference type="ARBA" id="ARBA00022723"/>
    </source>
</evidence>
<protein>
    <submittedName>
        <fullName evidence="5">3-keto-5-aminohexanoate cleavage enzyme</fullName>
        <ecNumber evidence="5">2.3.1.247</ecNumber>
    </submittedName>
</protein>
<keyword evidence="4" id="KW-0862">Zinc</keyword>
<gene>
    <name evidence="5" type="primary">kce_2</name>
    <name evidence="5" type="ORF">H0A61_01605</name>
</gene>
<dbReference type="GO" id="GO:0046872">
    <property type="term" value="F:metal ion binding"/>
    <property type="evidence" value="ECO:0007669"/>
    <property type="project" value="UniProtKB-KW"/>
</dbReference>
<organism evidence="5 6">
    <name type="scientific">Koleobacter methoxysyntrophicus</name>
    <dbReference type="NCBI Taxonomy" id="2751313"/>
    <lineage>
        <taxon>Bacteria</taxon>
        <taxon>Bacillati</taxon>
        <taxon>Bacillota</taxon>
        <taxon>Clostridia</taxon>
        <taxon>Koleobacterales</taxon>
        <taxon>Koleobacteraceae</taxon>
        <taxon>Koleobacter</taxon>
    </lineage>
</organism>
<dbReference type="Pfam" id="PF05853">
    <property type="entry name" value="BKACE"/>
    <property type="match status" value="1"/>
</dbReference>
<accession>A0A8A0RN38</accession>
<dbReference type="EMBL" id="CP059066">
    <property type="protein sequence ID" value="QSQ09244.1"/>
    <property type="molecule type" value="Genomic_DNA"/>
</dbReference>
<dbReference type="InterPro" id="IPR013785">
    <property type="entry name" value="Aldolase_TIM"/>
</dbReference>
<keyword evidence="3" id="KW-0479">Metal-binding</keyword>
<keyword evidence="6" id="KW-1185">Reference proteome</keyword>
<keyword evidence="5" id="KW-0012">Acyltransferase</keyword>
<evidence type="ECO:0000313" key="6">
    <source>
        <dbReference type="Proteomes" id="UP000662904"/>
    </source>
</evidence>
<reference evidence="5" key="1">
    <citation type="submission" date="2020-07" db="EMBL/GenBank/DDBJ databases">
        <title>Koleobacter methoxysyntrophicus gen. nov., sp. nov., a novel anaerobic bacterium isolated from deep subsurface oil field and proposal of Koleobacterales ord. nov. in the phylum Firmicutes.</title>
        <authorList>
            <person name="Sakamoto S."/>
            <person name="Tamaki H."/>
        </authorList>
    </citation>
    <scope>NUCLEOTIDE SEQUENCE</scope>
    <source>
        <strain evidence="5">NRmbB1</strain>
    </source>
</reference>
<dbReference type="Gene3D" id="3.20.20.70">
    <property type="entry name" value="Aldolase class I"/>
    <property type="match status" value="1"/>
</dbReference>
<dbReference type="RefSeq" id="WP_206706604.1">
    <property type="nucleotide sequence ID" value="NZ_CP059066.1"/>
</dbReference>
<evidence type="ECO:0000256" key="4">
    <source>
        <dbReference type="ARBA" id="ARBA00022833"/>
    </source>
</evidence>
<dbReference type="KEGG" id="kme:H0A61_01605"/>
<sequence>MDKLIITVAPTGAWPTKQDTPYVPLTPEEIAEETYRSWQAGASIVHIHVRDDQGRPSMQFEKFEKTVKLIREKCDIIINLTTSGGLDIPDDERMKPFMELKPELASFDAGSMNWMNTSVFLNPPKFLETLAAKMKEHGVKPEIEVFDTGMIYNALNLVQKGLIEKPLHFQFVLGAPGGITATHKNLLHLVESIPAGSTWSVVGIGRYQLPMIYTALSMGGHIRVGMEDNVYLAKGVLAKSNTEFVEKVVRLAKELGREVAKPDEARKILGLKKTFEDVG</sequence>
<evidence type="ECO:0000256" key="1">
    <source>
        <dbReference type="ARBA" id="ARBA00001947"/>
    </source>
</evidence>
<dbReference type="EC" id="2.3.1.247" evidence="5"/>
<evidence type="ECO:0000256" key="2">
    <source>
        <dbReference type="ARBA" id="ARBA00022679"/>
    </source>
</evidence>
<comment type="cofactor">
    <cofactor evidence="1">
        <name>Zn(2+)</name>
        <dbReference type="ChEBI" id="CHEBI:29105"/>
    </cofactor>
</comment>
<dbReference type="PANTHER" id="PTHR37418:SF2">
    <property type="entry name" value="3-KETO-5-AMINOHEXANOATE CLEAVAGE ENZYME"/>
    <property type="match status" value="1"/>
</dbReference>
<dbReference type="AlphaFoldDB" id="A0A8A0RN38"/>